<dbReference type="GO" id="GO:0005524">
    <property type="term" value="F:ATP binding"/>
    <property type="evidence" value="ECO:0007669"/>
    <property type="project" value="UniProtKB-KW"/>
</dbReference>
<evidence type="ECO:0000256" key="1">
    <source>
        <dbReference type="ARBA" id="ARBA00004496"/>
    </source>
</evidence>
<comment type="subcellular location">
    <subcellularLocation>
        <location evidence="1">Cytoplasm</location>
    </subcellularLocation>
</comment>
<evidence type="ECO:0000256" key="10">
    <source>
        <dbReference type="ARBA" id="ARBA00032441"/>
    </source>
</evidence>
<evidence type="ECO:0000256" key="8">
    <source>
        <dbReference type="ARBA" id="ARBA00022840"/>
    </source>
</evidence>
<evidence type="ECO:0000256" key="7">
    <source>
        <dbReference type="ARBA" id="ARBA00022741"/>
    </source>
</evidence>
<gene>
    <name evidence="11" type="ORF">ACD_4C00337G0002</name>
</gene>
<keyword evidence="4" id="KW-0963">Cytoplasm</keyword>
<evidence type="ECO:0000256" key="9">
    <source>
        <dbReference type="ARBA" id="ARBA00022842"/>
    </source>
</evidence>
<keyword evidence="9" id="KW-0460">Magnesium</keyword>
<dbReference type="GO" id="GO:0002949">
    <property type="term" value="P:tRNA threonylcarbamoyladenosine modification"/>
    <property type="evidence" value="ECO:0007669"/>
    <property type="project" value="InterPro"/>
</dbReference>
<keyword evidence="5" id="KW-0819">tRNA processing</keyword>
<evidence type="ECO:0000256" key="5">
    <source>
        <dbReference type="ARBA" id="ARBA00022694"/>
    </source>
</evidence>
<name>K2G883_9BACT</name>
<dbReference type="EMBL" id="AMFJ01000853">
    <property type="protein sequence ID" value="EKE26314.1"/>
    <property type="molecule type" value="Genomic_DNA"/>
</dbReference>
<evidence type="ECO:0000256" key="4">
    <source>
        <dbReference type="ARBA" id="ARBA00022490"/>
    </source>
</evidence>
<keyword evidence="7" id="KW-0547">Nucleotide-binding</keyword>
<dbReference type="NCBIfam" id="TIGR00150">
    <property type="entry name" value="T6A_YjeE"/>
    <property type="match status" value="1"/>
</dbReference>
<dbReference type="Gene3D" id="3.40.50.300">
    <property type="entry name" value="P-loop containing nucleotide triphosphate hydrolases"/>
    <property type="match status" value="1"/>
</dbReference>
<dbReference type="AlphaFoldDB" id="K2G883"/>
<comment type="caution">
    <text evidence="11">The sequence shown here is derived from an EMBL/GenBank/DDBJ whole genome shotgun (WGS) entry which is preliminary data.</text>
</comment>
<sequence>MKINKEEYKKIELSIEKWDIVFLYWDLWAWKTTLTQYILNNLFDIQERIKSPTYIHYKKYKENIYHFDLYRLESYDEFVNIWWEEILDNKDNISIIEWPELIEKYYKPKYNIFIKKIEWNDEEREIEVISE</sequence>
<evidence type="ECO:0000313" key="11">
    <source>
        <dbReference type="EMBL" id="EKE26314.1"/>
    </source>
</evidence>
<dbReference type="InterPro" id="IPR003442">
    <property type="entry name" value="T6A_TsaE"/>
</dbReference>
<evidence type="ECO:0000256" key="6">
    <source>
        <dbReference type="ARBA" id="ARBA00022723"/>
    </source>
</evidence>
<dbReference type="PANTHER" id="PTHR33540:SF2">
    <property type="entry name" value="TRNA THREONYLCARBAMOYLADENOSINE BIOSYNTHESIS PROTEIN TSAE"/>
    <property type="match status" value="1"/>
</dbReference>
<comment type="similarity">
    <text evidence="2">Belongs to the TsaE family.</text>
</comment>
<evidence type="ECO:0000256" key="2">
    <source>
        <dbReference type="ARBA" id="ARBA00007599"/>
    </source>
</evidence>
<dbReference type="Pfam" id="PF02367">
    <property type="entry name" value="TsaE"/>
    <property type="match status" value="1"/>
</dbReference>
<dbReference type="PANTHER" id="PTHR33540">
    <property type="entry name" value="TRNA THREONYLCARBAMOYLADENOSINE BIOSYNTHESIS PROTEIN TSAE"/>
    <property type="match status" value="1"/>
</dbReference>
<protein>
    <recommendedName>
        <fullName evidence="3">tRNA threonylcarbamoyladenosine biosynthesis protein TsaE</fullName>
    </recommendedName>
    <alternativeName>
        <fullName evidence="10">t(6)A37 threonylcarbamoyladenosine biosynthesis protein TsaE</fullName>
    </alternativeName>
</protein>
<organism evidence="11">
    <name type="scientific">uncultured bacterium</name>
    <name type="common">gcode 4</name>
    <dbReference type="NCBI Taxonomy" id="1234023"/>
    <lineage>
        <taxon>Bacteria</taxon>
        <taxon>environmental samples</taxon>
    </lineage>
</organism>
<accession>K2G883</accession>
<dbReference type="GO" id="GO:0046872">
    <property type="term" value="F:metal ion binding"/>
    <property type="evidence" value="ECO:0007669"/>
    <property type="project" value="UniProtKB-KW"/>
</dbReference>
<reference evidence="11" key="1">
    <citation type="journal article" date="2012" name="Science">
        <title>Fermentation, hydrogen, and sulfur metabolism in multiple uncultivated bacterial phyla.</title>
        <authorList>
            <person name="Wrighton K.C."/>
            <person name="Thomas B.C."/>
            <person name="Sharon I."/>
            <person name="Miller C.S."/>
            <person name="Castelle C.J."/>
            <person name="VerBerkmoes N.C."/>
            <person name="Wilkins M.J."/>
            <person name="Hettich R.L."/>
            <person name="Lipton M.S."/>
            <person name="Williams K.H."/>
            <person name="Long P.E."/>
            <person name="Banfield J.F."/>
        </authorList>
    </citation>
    <scope>NUCLEOTIDE SEQUENCE [LARGE SCALE GENOMIC DNA]</scope>
</reference>
<dbReference type="SUPFAM" id="SSF52540">
    <property type="entry name" value="P-loop containing nucleoside triphosphate hydrolases"/>
    <property type="match status" value="1"/>
</dbReference>
<dbReference type="InterPro" id="IPR027417">
    <property type="entry name" value="P-loop_NTPase"/>
</dbReference>
<proteinExistence type="inferred from homology"/>
<dbReference type="GO" id="GO:0005737">
    <property type="term" value="C:cytoplasm"/>
    <property type="evidence" value="ECO:0007669"/>
    <property type="project" value="UniProtKB-SubCell"/>
</dbReference>
<evidence type="ECO:0000256" key="3">
    <source>
        <dbReference type="ARBA" id="ARBA00019010"/>
    </source>
</evidence>
<keyword evidence="8" id="KW-0067">ATP-binding</keyword>
<keyword evidence="6" id="KW-0479">Metal-binding</keyword>